<reference evidence="1" key="1">
    <citation type="submission" date="2017-12" db="EMBL/GenBank/DDBJ databases">
        <title>Gene loss provides genomic basis for host adaptation in cereal stripe rust fungi.</title>
        <authorList>
            <person name="Xia C."/>
        </authorList>
    </citation>
    <scope>NUCLEOTIDE SEQUENCE [LARGE SCALE GENOMIC DNA]</scope>
    <source>
        <strain evidence="1">93-210</strain>
    </source>
</reference>
<proteinExistence type="predicted"/>
<dbReference type="AlphaFoldDB" id="A0A2S4W679"/>
<sequence length="270" mass="29431">MNHSELVISIGIDTRLDINISSLESRSTQDVSWATIISTANMSELDDYFDDDIDAAAFDAVVNAATAIPPVVREAPNPRSGERGIGILVGVFLYRSVALLHPPPTRQPIVLASSSTIDNCFNDDFDAAAFDAVVNAATSAPPPTRQLLGSGSNNSTQKKYIQPAIFATQQAPKTKAVKKWDNTTAIKVLPEIMQNGKKVKKKSKFAGGDDDDDEEMIEDEELDSDTDLLAKALQETNNKKIPMKLQSDSQAIKTWRSRIFIVGPGTRRLL</sequence>
<name>A0A2S4W679_9BASI</name>
<gene>
    <name evidence="1" type="ORF">PSTT_00581</name>
</gene>
<evidence type="ECO:0000313" key="1">
    <source>
        <dbReference type="EMBL" id="POW17280.1"/>
    </source>
</evidence>
<protein>
    <submittedName>
        <fullName evidence="1">Uncharacterized protein</fullName>
    </submittedName>
</protein>
<dbReference type="EMBL" id="PKSL01000003">
    <property type="protein sequence ID" value="POW17280.1"/>
    <property type="molecule type" value="Genomic_DNA"/>
</dbReference>
<dbReference type="VEuPathDB" id="FungiDB:PSHT_07516"/>
<organism evidence="1 2">
    <name type="scientific">Puccinia striiformis</name>
    <dbReference type="NCBI Taxonomy" id="27350"/>
    <lineage>
        <taxon>Eukaryota</taxon>
        <taxon>Fungi</taxon>
        <taxon>Dikarya</taxon>
        <taxon>Basidiomycota</taxon>
        <taxon>Pucciniomycotina</taxon>
        <taxon>Pucciniomycetes</taxon>
        <taxon>Pucciniales</taxon>
        <taxon>Pucciniaceae</taxon>
        <taxon>Puccinia</taxon>
    </lineage>
</organism>
<comment type="caution">
    <text evidence="1">The sequence shown here is derived from an EMBL/GenBank/DDBJ whole genome shotgun (WGS) entry which is preliminary data.</text>
</comment>
<accession>A0A2S4W679</accession>
<dbReference type="Proteomes" id="UP000239156">
    <property type="component" value="Unassembled WGS sequence"/>
</dbReference>
<dbReference type="VEuPathDB" id="FungiDB:PSTT_00581"/>
<keyword evidence="2" id="KW-1185">Reference proteome</keyword>
<evidence type="ECO:0000313" key="2">
    <source>
        <dbReference type="Proteomes" id="UP000239156"/>
    </source>
</evidence>